<feature type="region of interest" description="Disordered" evidence="1">
    <location>
        <begin position="32"/>
        <end position="56"/>
    </location>
</feature>
<dbReference type="EMBL" id="JAHUTI010003359">
    <property type="protein sequence ID" value="MED6233753.1"/>
    <property type="molecule type" value="Genomic_DNA"/>
</dbReference>
<evidence type="ECO:0000313" key="2">
    <source>
        <dbReference type="EMBL" id="MED6233753.1"/>
    </source>
</evidence>
<protein>
    <submittedName>
        <fullName evidence="2">Uncharacterized protein</fullName>
    </submittedName>
</protein>
<gene>
    <name evidence="2" type="ORF">ATANTOWER_016214</name>
</gene>
<comment type="caution">
    <text evidence="2">The sequence shown here is derived from an EMBL/GenBank/DDBJ whole genome shotgun (WGS) entry which is preliminary data.</text>
</comment>
<proteinExistence type="predicted"/>
<evidence type="ECO:0000313" key="3">
    <source>
        <dbReference type="Proteomes" id="UP001345963"/>
    </source>
</evidence>
<sequence length="122" mass="13510">MRVLASDVPVNQRAAKISAGGDSRVCPSCRDEQVTKVSGKRHRSPDSANLPQKRKHTKAACHTNLLWPQLLSPLVLFSPPLLLSPLRSQPAHNVLHHHSSVFYRVMGSPPLLSPPCFQAHHY</sequence>
<name>A0ABU7A7C5_9TELE</name>
<dbReference type="Proteomes" id="UP001345963">
    <property type="component" value="Unassembled WGS sequence"/>
</dbReference>
<evidence type="ECO:0000256" key="1">
    <source>
        <dbReference type="SAM" id="MobiDB-lite"/>
    </source>
</evidence>
<keyword evidence="3" id="KW-1185">Reference proteome</keyword>
<organism evidence="2 3">
    <name type="scientific">Ataeniobius toweri</name>
    <dbReference type="NCBI Taxonomy" id="208326"/>
    <lineage>
        <taxon>Eukaryota</taxon>
        <taxon>Metazoa</taxon>
        <taxon>Chordata</taxon>
        <taxon>Craniata</taxon>
        <taxon>Vertebrata</taxon>
        <taxon>Euteleostomi</taxon>
        <taxon>Actinopterygii</taxon>
        <taxon>Neopterygii</taxon>
        <taxon>Teleostei</taxon>
        <taxon>Neoteleostei</taxon>
        <taxon>Acanthomorphata</taxon>
        <taxon>Ovalentaria</taxon>
        <taxon>Atherinomorphae</taxon>
        <taxon>Cyprinodontiformes</taxon>
        <taxon>Goodeidae</taxon>
        <taxon>Ataeniobius</taxon>
    </lineage>
</organism>
<accession>A0ABU7A7C5</accession>
<reference evidence="2 3" key="1">
    <citation type="submission" date="2021-07" db="EMBL/GenBank/DDBJ databases">
        <authorList>
            <person name="Palmer J.M."/>
        </authorList>
    </citation>
    <scope>NUCLEOTIDE SEQUENCE [LARGE SCALE GENOMIC DNA]</scope>
    <source>
        <strain evidence="2 3">AT_MEX2019</strain>
        <tissue evidence="2">Muscle</tissue>
    </source>
</reference>